<sequence length="117" mass="13321">MIDSKHYPSPEYRFFLHDPEGDGMRYYRTAEERNADAEDAIQGYLDDCWSEGVAQVVAGEITHHAVAKNVELRPEREDFESDEAHEHALSDLGFSGNDWDYVCNYELAPISDPGEPI</sequence>
<dbReference type="EMBL" id="CP032153">
    <property type="protein sequence ID" value="AYN21627.1"/>
    <property type="molecule type" value="Genomic_DNA"/>
</dbReference>
<dbReference type="KEGG" id="aaqu:D3M96_14455"/>
<dbReference type="RefSeq" id="WP_121739352.1">
    <property type="nucleotide sequence ID" value="NZ_CP032153.1"/>
</dbReference>
<proteinExistence type="predicted"/>
<dbReference type="AlphaFoldDB" id="A0A3G2HX52"/>
<dbReference type="OrthoDB" id="8945405at2"/>
<dbReference type="Proteomes" id="UP000268070">
    <property type="component" value="Chromosome"/>
</dbReference>
<name>A0A3G2HX52_9BURK</name>
<accession>A0A3G2HX52</accession>
<organism evidence="1 2">
    <name type="scientific">Alcaligenes aquatilis</name>
    <dbReference type="NCBI Taxonomy" id="323284"/>
    <lineage>
        <taxon>Bacteria</taxon>
        <taxon>Pseudomonadati</taxon>
        <taxon>Pseudomonadota</taxon>
        <taxon>Betaproteobacteria</taxon>
        <taxon>Burkholderiales</taxon>
        <taxon>Alcaligenaceae</taxon>
        <taxon>Alcaligenes</taxon>
    </lineage>
</organism>
<evidence type="ECO:0000313" key="2">
    <source>
        <dbReference type="Proteomes" id="UP000268070"/>
    </source>
</evidence>
<reference evidence="1 2" key="1">
    <citation type="submission" date="2018-09" db="EMBL/GenBank/DDBJ databases">
        <title>Complete genome sequence of the hydrocarbonoclastic bacterium Alcaligenes aquatilis QD168, isolated from a crude-oil polluted marine sediment of Central Chile.</title>
        <authorList>
            <person name="Duran R.E."/>
            <person name="Barra B."/>
            <person name="Salva-Serra F."/>
            <person name="Mendez V."/>
            <person name="Moore E.R.B."/>
            <person name="Seeger M."/>
        </authorList>
    </citation>
    <scope>NUCLEOTIDE SEQUENCE [LARGE SCALE GENOMIC DNA]</scope>
    <source>
        <strain evidence="1 2">QD168</strain>
    </source>
</reference>
<gene>
    <name evidence="1" type="ORF">D3M96_14455</name>
</gene>
<evidence type="ECO:0000313" key="1">
    <source>
        <dbReference type="EMBL" id="AYN21627.1"/>
    </source>
</evidence>
<protein>
    <submittedName>
        <fullName evidence="1">Uncharacterized protein</fullName>
    </submittedName>
</protein>